<organism evidence="2 3">
    <name type="scientific">Carnobacterium inhibens subsp. gilichinskyi</name>
    <dbReference type="NCBI Taxonomy" id="1266845"/>
    <lineage>
        <taxon>Bacteria</taxon>
        <taxon>Bacillati</taxon>
        <taxon>Bacillota</taxon>
        <taxon>Bacilli</taxon>
        <taxon>Lactobacillales</taxon>
        <taxon>Carnobacteriaceae</taxon>
        <taxon>Carnobacterium</taxon>
    </lineage>
</organism>
<dbReference type="InterPro" id="IPR029062">
    <property type="entry name" value="Class_I_gatase-like"/>
</dbReference>
<sequence>MSAKDVLLLLTDKWADWEASYAIAEVNSVPQYSIKTIALDKGSKASIGGLRAEIDVSIKEYTDLSNLALVILPGGFSWQDNRYEEIAQFVKQILEQNIPVAAICGATIFLGSHGLLDQVKHTGDSFKFFEEQDGYNGAANYLEAQVVRDKNIITANETAAVDFAYEIYKLLEIDEPKELEDWYDYFKNGFVRSQ</sequence>
<proteinExistence type="predicted"/>
<protein>
    <submittedName>
        <fullName evidence="2">Thiazole biosynthesis protein ThiJ</fullName>
    </submittedName>
</protein>
<dbReference type="CDD" id="cd03140">
    <property type="entry name" value="GATase1_PfpI_3"/>
    <property type="match status" value="1"/>
</dbReference>
<dbReference type="eggNOG" id="COG0693">
    <property type="taxonomic scope" value="Bacteria"/>
</dbReference>
<dbReference type="InterPro" id="IPR002818">
    <property type="entry name" value="DJ-1/PfpI"/>
</dbReference>
<dbReference type="InterPro" id="IPR050325">
    <property type="entry name" value="Prot/Nucl_acid_deglycase"/>
</dbReference>
<dbReference type="AlphaFoldDB" id="U5SAN4"/>
<feature type="domain" description="DJ-1/PfpI" evidence="1">
    <location>
        <begin position="4"/>
        <end position="169"/>
    </location>
</feature>
<dbReference type="Pfam" id="PF01965">
    <property type="entry name" value="DJ-1_PfpI"/>
    <property type="match status" value="1"/>
</dbReference>
<accession>U5SAN4</accession>
<dbReference type="PANTHER" id="PTHR48094:SF19">
    <property type="entry name" value="DJ-1_PFPI DOMAIN-CONTAINING PROTEIN"/>
    <property type="match status" value="1"/>
</dbReference>
<evidence type="ECO:0000313" key="2">
    <source>
        <dbReference type="EMBL" id="AGY81123.1"/>
    </source>
</evidence>
<dbReference type="RefSeq" id="WP_023176998.1">
    <property type="nucleotide sequence ID" value="NC_022606.1"/>
</dbReference>
<evidence type="ECO:0000259" key="1">
    <source>
        <dbReference type="Pfam" id="PF01965"/>
    </source>
</evidence>
<dbReference type="PATRIC" id="fig|1266845.5.peg.374"/>
<dbReference type="KEGG" id="caw:Q783_02025"/>
<evidence type="ECO:0000313" key="3">
    <source>
        <dbReference type="Proteomes" id="UP000017469"/>
    </source>
</evidence>
<dbReference type="HOGENOM" id="CLU_000445_44_5_9"/>
<dbReference type="EMBL" id="CP006812">
    <property type="protein sequence ID" value="AGY81123.1"/>
    <property type="molecule type" value="Genomic_DNA"/>
</dbReference>
<gene>
    <name evidence="2" type="ORF">Q783_02025</name>
</gene>
<name>U5SAN4_9LACT</name>
<dbReference type="GO" id="GO:0005737">
    <property type="term" value="C:cytoplasm"/>
    <property type="evidence" value="ECO:0007669"/>
    <property type="project" value="TreeGrafter"/>
</dbReference>
<dbReference type="STRING" id="1266845.Q783_02025"/>
<dbReference type="SUPFAM" id="SSF52317">
    <property type="entry name" value="Class I glutamine amidotransferase-like"/>
    <property type="match status" value="1"/>
</dbReference>
<dbReference type="PANTHER" id="PTHR48094">
    <property type="entry name" value="PROTEIN/NUCLEIC ACID DEGLYCASE DJ-1-RELATED"/>
    <property type="match status" value="1"/>
</dbReference>
<reference evidence="2 3" key="1">
    <citation type="journal article" date="2013" name="Genome Announc.">
        <title>Complete Genome Sequence of Carnobacterium gilichinskyi Strain WN1359T (DSM 27470T).</title>
        <authorList>
            <person name="Leonard M.T."/>
            <person name="Panayotova N."/>
            <person name="Farmerie W.G."/>
            <person name="Triplett E.W."/>
            <person name="Nicholson W.L."/>
        </authorList>
    </citation>
    <scope>NUCLEOTIDE SEQUENCE [LARGE SCALE GENOMIC DNA]</scope>
    <source>
        <strain evidence="2 3">WN1359</strain>
    </source>
</reference>
<dbReference type="Gene3D" id="3.40.50.880">
    <property type="match status" value="1"/>
</dbReference>
<dbReference type="Proteomes" id="UP000017469">
    <property type="component" value="Chromosome"/>
</dbReference>